<keyword evidence="2" id="KW-0210">Decarboxylase</keyword>
<dbReference type="InterPro" id="IPR022644">
    <property type="entry name" value="De-COase2_N"/>
</dbReference>
<evidence type="ECO:0000259" key="9">
    <source>
        <dbReference type="Pfam" id="PF02784"/>
    </source>
</evidence>
<dbReference type="Pfam" id="PF02784">
    <property type="entry name" value="Orn_Arg_deC_N"/>
    <property type="match status" value="1"/>
</dbReference>
<keyword evidence="3 5" id="KW-0663">Pyridoxal phosphate</keyword>
<dbReference type="InterPro" id="IPR009006">
    <property type="entry name" value="Ala_racemase/Decarboxylase_C"/>
</dbReference>
<accession>A0A918RDN6</accession>
<dbReference type="PANTHER" id="PTHR43727">
    <property type="entry name" value="DIAMINOPIMELATE DECARBOXYLASE"/>
    <property type="match status" value="1"/>
</dbReference>
<evidence type="ECO:0000256" key="4">
    <source>
        <dbReference type="ARBA" id="ARBA00023239"/>
    </source>
</evidence>
<dbReference type="Gene3D" id="3.20.20.10">
    <property type="entry name" value="Alanine racemase"/>
    <property type="match status" value="1"/>
</dbReference>
<proteinExistence type="inferred from homology"/>
<feature type="domain" description="Orn/DAP/Arg decarboxylase 2 C-terminal" evidence="8">
    <location>
        <begin position="365"/>
        <end position="458"/>
    </location>
</feature>
<reference evidence="10" key="2">
    <citation type="submission" date="2020-09" db="EMBL/GenBank/DDBJ databases">
        <authorList>
            <person name="Sun Q."/>
            <person name="Ohkuma M."/>
        </authorList>
    </citation>
    <scope>NUCLEOTIDE SEQUENCE</scope>
    <source>
        <strain evidence="10">JCM 5016</strain>
    </source>
</reference>
<keyword evidence="4" id="KW-0456">Lyase</keyword>
<dbReference type="InterPro" id="IPR022657">
    <property type="entry name" value="De-COase2_CS"/>
</dbReference>
<dbReference type="Proteomes" id="UP000623010">
    <property type="component" value="Unassembled WGS sequence"/>
</dbReference>
<evidence type="ECO:0000313" key="11">
    <source>
        <dbReference type="Proteomes" id="UP000623010"/>
    </source>
</evidence>
<keyword evidence="11" id="KW-1185">Reference proteome</keyword>
<feature type="active site" description="Proton donor" evidence="5">
    <location>
        <position position="431"/>
    </location>
</feature>
<dbReference type="SUPFAM" id="SSF51419">
    <property type="entry name" value="PLP-binding barrel"/>
    <property type="match status" value="1"/>
</dbReference>
<organism evidence="10 11">
    <name type="scientific">Streptomyces echinoruber</name>
    <dbReference type="NCBI Taxonomy" id="68898"/>
    <lineage>
        <taxon>Bacteria</taxon>
        <taxon>Bacillati</taxon>
        <taxon>Actinomycetota</taxon>
        <taxon>Actinomycetes</taxon>
        <taxon>Kitasatosporales</taxon>
        <taxon>Streptomycetaceae</taxon>
        <taxon>Streptomyces</taxon>
    </lineage>
</organism>
<dbReference type="InterPro" id="IPR000183">
    <property type="entry name" value="Orn/DAP/Arg_de-COase"/>
</dbReference>
<evidence type="ECO:0000256" key="5">
    <source>
        <dbReference type="PIRSR" id="PIRSR600183-50"/>
    </source>
</evidence>
<feature type="region of interest" description="Disordered" evidence="7">
    <location>
        <begin position="491"/>
        <end position="520"/>
    </location>
</feature>
<dbReference type="SUPFAM" id="SSF50621">
    <property type="entry name" value="Alanine racemase C-terminal domain-like"/>
    <property type="match status" value="1"/>
</dbReference>
<dbReference type="Pfam" id="PF00278">
    <property type="entry name" value="Orn_DAP_Arg_deC"/>
    <property type="match status" value="1"/>
</dbReference>
<dbReference type="AlphaFoldDB" id="A0A918RDN6"/>
<protein>
    <submittedName>
        <fullName evidence="10">Diaminopimelate decarboxylase</fullName>
    </submittedName>
</protein>
<dbReference type="InterPro" id="IPR029066">
    <property type="entry name" value="PLP-binding_barrel"/>
</dbReference>
<feature type="region of interest" description="Disordered" evidence="7">
    <location>
        <begin position="49"/>
        <end position="77"/>
    </location>
</feature>
<feature type="domain" description="Orn/DAP/Arg decarboxylase 2 N-terminal" evidence="9">
    <location>
        <begin position="115"/>
        <end position="362"/>
    </location>
</feature>
<reference evidence="10" key="1">
    <citation type="journal article" date="2014" name="Int. J. Syst. Evol. Microbiol.">
        <title>Complete genome sequence of Corynebacterium casei LMG S-19264T (=DSM 44701T), isolated from a smear-ripened cheese.</title>
        <authorList>
            <consortium name="US DOE Joint Genome Institute (JGI-PGF)"/>
            <person name="Walter F."/>
            <person name="Albersmeier A."/>
            <person name="Kalinowski J."/>
            <person name="Ruckert C."/>
        </authorList>
    </citation>
    <scope>NUCLEOTIDE SEQUENCE</scope>
    <source>
        <strain evidence="10">JCM 5016</strain>
    </source>
</reference>
<dbReference type="GO" id="GO:0009089">
    <property type="term" value="P:lysine biosynthetic process via diaminopimelate"/>
    <property type="evidence" value="ECO:0007669"/>
    <property type="project" value="TreeGrafter"/>
</dbReference>
<evidence type="ECO:0000256" key="2">
    <source>
        <dbReference type="ARBA" id="ARBA00022793"/>
    </source>
</evidence>
<dbReference type="PRINTS" id="PR01179">
    <property type="entry name" value="ODADCRBXLASE"/>
</dbReference>
<sequence length="520" mass="54742">MRAGGRRPPVARGRRIGGAVFRIGGAVFRIGGAVFRIGGALFADAVKTAGGRGGQPGTAPGSRAPRPDTGRLTMTGPTPAALRRERILREAVRQRLLDPEQSLLAAFVDLDGVAETVGSLHRAFPGDVPVLHAFAAKANCLVPVLRELRRGGMGCEVATAGELARALAAGFPPERIVFDSPAKTRGELEHALALGVAVNADNFQELERIDRVLAGRVPVSRIGVRVNPQVGGGSITAMSTATSTSKFGVPLSDPGSRGKLLEAFGKHRWLTWVHTHAGSQGCPLDLMARGVAQAVEFAEEVDAAYGRGRVAGIDIGGGLPVNFADDEVTPTFGAYVERLAAHAPALFGGGYALVTEFGRSVLAKNGFMAAYVEYTKSAGGRPIAVTHAGAQVATRTVFAPDAWPLRIEAHDGSGGLKRGRPVRQDVAGPACFAGDLLARDRALPLLEPGDLVVVPDTGAYYFSTPFHYNSLPEPAVHGVRVRPDGRVEFTPVRPAQDPWDLPEQDSRAAFPRVPTGTDRS</sequence>
<evidence type="ECO:0000256" key="3">
    <source>
        <dbReference type="ARBA" id="ARBA00022898"/>
    </source>
</evidence>
<dbReference type="InterPro" id="IPR022653">
    <property type="entry name" value="De-COase2_pyr-phos_BS"/>
</dbReference>
<comment type="cofactor">
    <cofactor evidence="1 5">
        <name>pyridoxal 5'-phosphate</name>
        <dbReference type="ChEBI" id="CHEBI:597326"/>
    </cofactor>
</comment>
<comment type="similarity">
    <text evidence="6">Belongs to the Orn/Lys/Arg decarboxylase class-II family.</text>
</comment>
<dbReference type="EMBL" id="BMWH01000013">
    <property type="protein sequence ID" value="GGZ92894.1"/>
    <property type="molecule type" value="Genomic_DNA"/>
</dbReference>
<evidence type="ECO:0000313" key="10">
    <source>
        <dbReference type="EMBL" id="GGZ92894.1"/>
    </source>
</evidence>
<dbReference type="Gene3D" id="2.40.37.10">
    <property type="entry name" value="Lyase, Ornithine Decarboxylase, Chain A, domain 1"/>
    <property type="match status" value="1"/>
</dbReference>
<feature type="modified residue" description="N6-(pyridoxal phosphate)lysine" evidence="5">
    <location>
        <position position="137"/>
    </location>
</feature>
<dbReference type="PROSITE" id="PS00879">
    <property type="entry name" value="ODR_DC_2_2"/>
    <property type="match status" value="1"/>
</dbReference>
<evidence type="ECO:0000256" key="6">
    <source>
        <dbReference type="RuleBase" id="RU003737"/>
    </source>
</evidence>
<evidence type="ECO:0000256" key="1">
    <source>
        <dbReference type="ARBA" id="ARBA00001933"/>
    </source>
</evidence>
<dbReference type="PANTHER" id="PTHR43727:SF3">
    <property type="entry name" value="GROUP IV DECARBOXYLASE"/>
    <property type="match status" value="1"/>
</dbReference>
<comment type="caution">
    <text evidence="10">The sequence shown here is derived from an EMBL/GenBank/DDBJ whole genome shotgun (WGS) entry which is preliminary data.</text>
</comment>
<evidence type="ECO:0000256" key="7">
    <source>
        <dbReference type="SAM" id="MobiDB-lite"/>
    </source>
</evidence>
<gene>
    <name evidence="10" type="ORF">GCM10010389_34300</name>
</gene>
<name>A0A918RDN6_9ACTN</name>
<dbReference type="InterPro" id="IPR022643">
    <property type="entry name" value="De-COase2_C"/>
</dbReference>
<dbReference type="PROSITE" id="PS00878">
    <property type="entry name" value="ODR_DC_2_1"/>
    <property type="match status" value="1"/>
</dbReference>
<evidence type="ECO:0000259" key="8">
    <source>
        <dbReference type="Pfam" id="PF00278"/>
    </source>
</evidence>
<dbReference type="GO" id="GO:0008836">
    <property type="term" value="F:diaminopimelate decarboxylase activity"/>
    <property type="evidence" value="ECO:0007669"/>
    <property type="project" value="TreeGrafter"/>
</dbReference>